<evidence type="ECO:0000256" key="2">
    <source>
        <dbReference type="SAM" id="MobiDB-lite"/>
    </source>
</evidence>
<feature type="compositionally biased region" description="Acidic residues" evidence="2">
    <location>
        <begin position="302"/>
        <end position="321"/>
    </location>
</feature>
<feature type="region of interest" description="Disordered" evidence="2">
    <location>
        <begin position="163"/>
        <end position="211"/>
    </location>
</feature>
<protein>
    <recommendedName>
        <fullName evidence="3">C2H2-type domain-containing protein</fullName>
    </recommendedName>
</protein>
<proteinExistence type="predicted"/>
<feature type="compositionally biased region" description="Polar residues" evidence="2">
    <location>
        <begin position="992"/>
        <end position="1017"/>
    </location>
</feature>
<dbReference type="Gene3D" id="3.30.160.60">
    <property type="entry name" value="Classic Zinc Finger"/>
    <property type="match status" value="1"/>
</dbReference>
<feature type="compositionally biased region" description="Polar residues" evidence="2">
    <location>
        <begin position="677"/>
        <end position="696"/>
    </location>
</feature>
<keyword evidence="1" id="KW-0862">Zinc</keyword>
<evidence type="ECO:0000256" key="1">
    <source>
        <dbReference type="PROSITE-ProRule" id="PRU00042"/>
    </source>
</evidence>
<feature type="compositionally biased region" description="Basic and acidic residues" evidence="2">
    <location>
        <begin position="770"/>
        <end position="779"/>
    </location>
</feature>
<feature type="compositionally biased region" description="Polar residues" evidence="2">
    <location>
        <begin position="835"/>
        <end position="862"/>
    </location>
</feature>
<feature type="compositionally biased region" description="Basic and acidic residues" evidence="2">
    <location>
        <begin position="920"/>
        <end position="929"/>
    </location>
</feature>
<feature type="compositionally biased region" description="Basic and acidic residues" evidence="2">
    <location>
        <begin position="322"/>
        <end position="344"/>
    </location>
</feature>
<feature type="region of interest" description="Disordered" evidence="2">
    <location>
        <begin position="992"/>
        <end position="1042"/>
    </location>
</feature>
<dbReference type="InterPro" id="IPR039149">
    <property type="entry name" value="ZNF800"/>
</dbReference>
<dbReference type="PANTHER" id="PTHR21020:SF0">
    <property type="entry name" value="ZINC FINGER PROTEIN 800"/>
    <property type="match status" value="1"/>
</dbReference>
<gene>
    <name evidence="4" type="ORF">ANN_16594</name>
</gene>
<accession>A0ABQ8SS90</accession>
<dbReference type="SUPFAM" id="SSF57667">
    <property type="entry name" value="beta-beta-alpha zinc fingers"/>
    <property type="match status" value="1"/>
</dbReference>
<feature type="compositionally biased region" description="Basic and acidic residues" evidence="2">
    <location>
        <begin position="105"/>
        <end position="117"/>
    </location>
</feature>
<feature type="region of interest" description="Disordered" evidence="2">
    <location>
        <begin position="743"/>
        <end position="779"/>
    </location>
</feature>
<feature type="region of interest" description="Disordered" evidence="2">
    <location>
        <begin position="667"/>
        <end position="697"/>
    </location>
</feature>
<feature type="region of interest" description="Disordered" evidence="2">
    <location>
        <begin position="301"/>
        <end position="366"/>
    </location>
</feature>
<keyword evidence="1" id="KW-0479">Metal-binding</keyword>
<feature type="compositionally biased region" description="Polar residues" evidence="2">
    <location>
        <begin position="189"/>
        <end position="211"/>
    </location>
</feature>
<dbReference type="Proteomes" id="UP001148838">
    <property type="component" value="Unassembled WGS sequence"/>
</dbReference>
<sequence>MARRRHLLFDDKAGNTRFSTRKTLNHHMKSLHVTFRVCYPCPCCKNTFCNKWSVYRHLYKVHRKTTLQVRKLRSQIVNKAFKKEMATQENKNSNAKSTSISAQSEADKARKEQQRLHQENQAWMNNFEDDLELQMCGGCGRRFERRAALNSHSQICQKRIAIQNNIKARRPSPSVPTPSSTSNRVTNTKVSTERQNSTRADTSSSESNANRLTPLSVISDSGVKCMMTPSPSPVPLDITTQLHASSPNASYNRTRHCSGSRADNTKKDIPEKRIEIQIRRDYCKTGSAVNSVAGVTCQQDLISEENENSPSSDIEENAEGDNVDRESGAEFATKDTDTKLKENVGADDCNSSVASESDKMESEGVSDEDCALSLKLEDSDDDNVPSVPDVVEGCDTYVDFVKEKSEDREADTEWNSVKTDMLHNSRELQNDVVEAGEMLDKISTSTVAKKEEQFSPVMENRMQSMINIRRLQCLSCQKKFNKLTNLKRHVAVHIGWNRYRCIQCTFKCYSKYDCVAHVNKVHLGNADKEKAQTMVQSIETQGSDGEYNSSKCDITEESYKVKNEESGIDINLTDKYETTAADIEITLNNPCTEVSDWTLLDCNDSKTSSPEYNITIEAIPTNPEESPLKEEATEECLLTSEEQGYKDMEIDPLMSIKEHGSITGTLRTYKVKGGKGSSVNRQTTTDPQEPNKSTIPTLRLRPKRRRASNEELETVTSKKALRAVEYEKNVGDVAMLDVQENEAHKPKTETYVHNDSDSTSADAGSQVEDPSDKQDAKEQTALRKMVLEVIFGSSNNNMNQDLEATHNMFSVAVNGEHYPLAGSESSPEPYDVIETVSSDSTSPLTTNSSAASPLLTSDDGSSVVTEQAVKDDGRCSRQTKCGNSVTPVYETERRQRPVRNRVKVEKEDFIYDLSDRCLDPRRDREERSSHSSKASRRKLQEERTRDSMKMAVEKGNYSGENSAPKLLPKLMLVRTNLGEYTGVKVVKPGNSTVTQAFDNSSGTNSSSNAVGYNISTRKSQRTFDISPHKIPPSNKDRINEDE</sequence>
<name>A0ABQ8SS90_PERAM</name>
<evidence type="ECO:0000259" key="3">
    <source>
        <dbReference type="PROSITE" id="PS50157"/>
    </source>
</evidence>
<dbReference type="InterPro" id="IPR013087">
    <property type="entry name" value="Znf_C2H2_type"/>
</dbReference>
<feature type="region of interest" description="Disordered" evidence="2">
    <location>
        <begin position="920"/>
        <end position="947"/>
    </location>
</feature>
<feature type="domain" description="C2H2-type" evidence="3">
    <location>
        <begin position="471"/>
        <end position="498"/>
    </location>
</feature>
<organism evidence="4 5">
    <name type="scientific">Periplaneta americana</name>
    <name type="common">American cockroach</name>
    <name type="synonym">Blatta americana</name>
    <dbReference type="NCBI Taxonomy" id="6978"/>
    <lineage>
        <taxon>Eukaryota</taxon>
        <taxon>Metazoa</taxon>
        <taxon>Ecdysozoa</taxon>
        <taxon>Arthropoda</taxon>
        <taxon>Hexapoda</taxon>
        <taxon>Insecta</taxon>
        <taxon>Pterygota</taxon>
        <taxon>Neoptera</taxon>
        <taxon>Polyneoptera</taxon>
        <taxon>Dictyoptera</taxon>
        <taxon>Blattodea</taxon>
        <taxon>Blattoidea</taxon>
        <taxon>Blattidae</taxon>
        <taxon>Blattinae</taxon>
        <taxon>Periplaneta</taxon>
    </lineage>
</organism>
<feature type="region of interest" description="Disordered" evidence="2">
    <location>
        <begin position="246"/>
        <end position="265"/>
    </location>
</feature>
<feature type="compositionally biased region" description="Low complexity" evidence="2">
    <location>
        <begin position="177"/>
        <end position="188"/>
    </location>
</feature>
<feature type="region of interest" description="Disordered" evidence="2">
    <location>
        <begin position="83"/>
        <end position="117"/>
    </location>
</feature>
<feature type="region of interest" description="Disordered" evidence="2">
    <location>
        <begin position="820"/>
        <end position="862"/>
    </location>
</feature>
<feature type="compositionally biased region" description="Polar residues" evidence="2">
    <location>
        <begin position="87"/>
        <end position="104"/>
    </location>
</feature>
<reference evidence="4 5" key="1">
    <citation type="journal article" date="2022" name="Allergy">
        <title>Genome assembly and annotation of Periplaneta americana reveal a comprehensive cockroach allergen profile.</title>
        <authorList>
            <person name="Wang L."/>
            <person name="Xiong Q."/>
            <person name="Saelim N."/>
            <person name="Wang L."/>
            <person name="Nong W."/>
            <person name="Wan A.T."/>
            <person name="Shi M."/>
            <person name="Liu X."/>
            <person name="Cao Q."/>
            <person name="Hui J.H.L."/>
            <person name="Sookrung N."/>
            <person name="Leung T.F."/>
            <person name="Tungtrongchitr A."/>
            <person name="Tsui S.K.W."/>
        </authorList>
    </citation>
    <scope>NUCLEOTIDE SEQUENCE [LARGE SCALE GENOMIC DNA]</scope>
    <source>
        <strain evidence="4">PWHHKU_190912</strain>
    </source>
</reference>
<comment type="caution">
    <text evidence="4">The sequence shown here is derived from an EMBL/GenBank/DDBJ whole genome shotgun (WGS) entry which is preliminary data.</text>
</comment>
<dbReference type="PROSITE" id="PS50157">
    <property type="entry name" value="ZINC_FINGER_C2H2_2"/>
    <property type="match status" value="1"/>
</dbReference>
<dbReference type="EMBL" id="JAJSOF020000021">
    <property type="protein sequence ID" value="KAJ4436562.1"/>
    <property type="molecule type" value="Genomic_DNA"/>
</dbReference>
<keyword evidence="1" id="KW-0863">Zinc-finger</keyword>
<keyword evidence="5" id="KW-1185">Reference proteome</keyword>
<dbReference type="SMART" id="SM00355">
    <property type="entry name" value="ZnF_C2H2"/>
    <property type="match status" value="4"/>
</dbReference>
<dbReference type="PANTHER" id="PTHR21020">
    <property type="entry name" value="ZINC FINGER PROTEIN 800"/>
    <property type="match status" value="1"/>
</dbReference>
<dbReference type="PROSITE" id="PS00028">
    <property type="entry name" value="ZINC_FINGER_C2H2_1"/>
    <property type="match status" value="3"/>
</dbReference>
<evidence type="ECO:0000313" key="5">
    <source>
        <dbReference type="Proteomes" id="UP001148838"/>
    </source>
</evidence>
<feature type="compositionally biased region" description="Basic and acidic residues" evidence="2">
    <location>
        <begin position="743"/>
        <end position="756"/>
    </location>
</feature>
<feature type="compositionally biased region" description="Basic and acidic residues" evidence="2">
    <location>
        <begin position="938"/>
        <end position="947"/>
    </location>
</feature>
<dbReference type="InterPro" id="IPR036236">
    <property type="entry name" value="Znf_C2H2_sf"/>
</dbReference>
<evidence type="ECO:0000313" key="4">
    <source>
        <dbReference type="EMBL" id="KAJ4436562.1"/>
    </source>
</evidence>